<comment type="catalytic activity">
    <reaction evidence="1">
        <text>Hydrolysis of alpha-(2-&gt;3)-, alpha-(2-&gt;6)-, alpha-(2-&gt;8)- glycosidic linkages of terminal sialic acid residues in oligosaccharides, glycoproteins, glycolipids, colominic acid and synthetic substrates.</text>
        <dbReference type="EC" id="3.2.1.18"/>
    </reaction>
</comment>
<dbReference type="Gene3D" id="2.120.10.10">
    <property type="match status" value="1"/>
</dbReference>
<accession>A0A2I1IQ78</accession>
<dbReference type="InterPro" id="IPR013320">
    <property type="entry name" value="ConA-like_dom_sf"/>
</dbReference>
<keyword evidence="6" id="KW-1185">Reference proteome</keyword>
<comment type="similarity">
    <text evidence="2">Belongs to the glycosyl hydrolase 33 family.</text>
</comment>
<dbReference type="Gene3D" id="2.40.220.10">
    <property type="entry name" value="Intramolecular Trans-sialidase, Domain 3"/>
    <property type="match status" value="1"/>
</dbReference>
<dbReference type="GO" id="GO:0009313">
    <property type="term" value="P:oligosaccharide catabolic process"/>
    <property type="evidence" value="ECO:0007669"/>
    <property type="project" value="TreeGrafter"/>
</dbReference>
<dbReference type="GO" id="GO:0016020">
    <property type="term" value="C:membrane"/>
    <property type="evidence" value="ECO:0007669"/>
    <property type="project" value="TreeGrafter"/>
</dbReference>
<dbReference type="Pfam" id="PF13088">
    <property type="entry name" value="BNR_2"/>
    <property type="match status" value="1"/>
</dbReference>
<dbReference type="Proteomes" id="UP000235122">
    <property type="component" value="Unassembled WGS sequence"/>
</dbReference>
<sequence>MIMNANGQSWTTNFRANIDGKIARVFGSDSGWELSIANGSLLLLGSNSDAEIRLDMEDTFKVSDNQWHALGISSTAAGAKIYLDGYQCFSATADLRPAACGESSVFEWSPTTGVELAEQSVFDRELTPMEFLAKSVAPEPLIEFAASHLSDYDAAQVGQLRSGSIFLRYRVRGPGQHGTLLAAAAGGQEKLNISLTERGIDYRVLGKGNVWRHFVAEGSWDQGHWHDVVLRVGHGAVQIYVDGYMEAHLPGQAFFDSFDGCDEVVIGQDIYGSRLFGEVRNAAIYSSVLNDAQIKKLSTVPPVDTQCLFDYGFENSISYRIPSLLTTASGVVIAGADQRETIANDSPNSINFVIRRSFDGGKTWGDLQPVLSYPGHGASGASVIDSCVVQDQKTGRIIVLIDHFPGGMGQPNAEAQIGVDPNGNYILHDSEGNEYAWNSDGTVVDENGELAPYSISEDGTVTVVQGGKESYGGNVFLKDGEDPAQTLLTARTCFLQMIYSDDDGETWSKPVNLNHQVKKEWMSFLGTAPGTGIQLANSNYAGRLVMPVYYNGENKTNFSATVVYSDDGGESWKLAKSPNDGRIFEGRQIDSRTLDTEAAATHEATVIERQDGTVLMLMRNQHPSGKVAAVESVDGGETWGEVYFVSQIPEIFCQPNAVAWPTGEHPERVVFANASQLRPYRGRGVLRRSDDGGHTWDVARTFNPAHYVYQCMAIMPDGELGLLWEREMQGLYFTKIPHCWFDSVNA</sequence>
<dbReference type="STRING" id="33007.HMPREF3198_00917"/>
<dbReference type="PANTHER" id="PTHR10628:SF30">
    <property type="entry name" value="EXO-ALPHA-SIALIDASE"/>
    <property type="match status" value="1"/>
</dbReference>
<dbReference type="GO" id="GO:0004308">
    <property type="term" value="F:exo-alpha-sialidase activity"/>
    <property type="evidence" value="ECO:0007669"/>
    <property type="project" value="UniProtKB-EC"/>
</dbReference>
<evidence type="ECO:0000259" key="4">
    <source>
        <dbReference type="Pfam" id="PF13088"/>
    </source>
</evidence>
<evidence type="ECO:0000313" key="6">
    <source>
        <dbReference type="Proteomes" id="UP000235122"/>
    </source>
</evidence>
<dbReference type="InterPro" id="IPR011040">
    <property type="entry name" value="Sialidase"/>
</dbReference>
<name>A0A2I1IQ78_9ACTO</name>
<evidence type="ECO:0000256" key="3">
    <source>
        <dbReference type="ARBA" id="ARBA00012733"/>
    </source>
</evidence>
<dbReference type="GO" id="GO:0006689">
    <property type="term" value="P:ganglioside catabolic process"/>
    <property type="evidence" value="ECO:0007669"/>
    <property type="project" value="TreeGrafter"/>
</dbReference>
<dbReference type="AlphaFoldDB" id="A0A2I1IQ78"/>
<dbReference type="InterPro" id="IPR036278">
    <property type="entry name" value="Sialidase_sf"/>
</dbReference>
<dbReference type="InterPro" id="IPR026856">
    <property type="entry name" value="Sialidase_fam"/>
</dbReference>
<gene>
    <name evidence="5" type="ORF">CYJ19_01380</name>
</gene>
<evidence type="ECO:0000256" key="2">
    <source>
        <dbReference type="ARBA" id="ARBA00009348"/>
    </source>
</evidence>
<comment type="caution">
    <text evidence="5">The sequence shown here is derived from an EMBL/GenBank/DDBJ whole genome shotgun (WGS) entry which is preliminary data.</text>
</comment>
<dbReference type="CDD" id="cd15482">
    <property type="entry name" value="Sialidase_non-viral"/>
    <property type="match status" value="1"/>
</dbReference>
<dbReference type="Pfam" id="PF13385">
    <property type="entry name" value="Laminin_G_3"/>
    <property type="match status" value="1"/>
</dbReference>
<feature type="domain" description="Sialidase" evidence="4">
    <location>
        <begin position="494"/>
        <end position="720"/>
    </location>
</feature>
<organism evidence="5 6">
    <name type="scientific">Winkia neuii</name>
    <dbReference type="NCBI Taxonomy" id="33007"/>
    <lineage>
        <taxon>Bacteria</taxon>
        <taxon>Bacillati</taxon>
        <taxon>Actinomycetota</taxon>
        <taxon>Actinomycetes</taxon>
        <taxon>Actinomycetales</taxon>
        <taxon>Actinomycetaceae</taxon>
        <taxon>Winkia</taxon>
    </lineage>
</organism>
<dbReference type="Gene3D" id="2.60.120.200">
    <property type="match status" value="2"/>
</dbReference>
<protein>
    <recommendedName>
        <fullName evidence="3">exo-alpha-sialidase</fullName>
        <ecNumber evidence="3">3.2.1.18</ecNumber>
    </recommendedName>
</protein>
<dbReference type="GO" id="GO:0005737">
    <property type="term" value="C:cytoplasm"/>
    <property type="evidence" value="ECO:0007669"/>
    <property type="project" value="TreeGrafter"/>
</dbReference>
<dbReference type="InterPro" id="IPR023364">
    <property type="entry name" value="Trans_sialidase_dom3"/>
</dbReference>
<dbReference type="EC" id="3.2.1.18" evidence="3"/>
<reference evidence="5 6" key="1">
    <citation type="submission" date="2017-12" db="EMBL/GenBank/DDBJ databases">
        <title>Phylogenetic diversity of female urinary microbiome.</title>
        <authorList>
            <person name="Thomas-White K."/>
            <person name="Wolfe A.J."/>
        </authorList>
    </citation>
    <scope>NUCLEOTIDE SEQUENCE [LARGE SCALE GENOMIC DNA]</scope>
    <source>
        <strain evidence="5 6">UMB0402</strain>
    </source>
</reference>
<evidence type="ECO:0000256" key="1">
    <source>
        <dbReference type="ARBA" id="ARBA00000427"/>
    </source>
</evidence>
<dbReference type="EMBL" id="PKKO01000001">
    <property type="protein sequence ID" value="PKY73269.1"/>
    <property type="molecule type" value="Genomic_DNA"/>
</dbReference>
<dbReference type="SUPFAM" id="SSF49899">
    <property type="entry name" value="Concanavalin A-like lectins/glucanases"/>
    <property type="match status" value="2"/>
</dbReference>
<evidence type="ECO:0000313" key="5">
    <source>
        <dbReference type="EMBL" id="PKY73269.1"/>
    </source>
</evidence>
<dbReference type="PANTHER" id="PTHR10628">
    <property type="entry name" value="SIALIDASE"/>
    <property type="match status" value="1"/>
</dbReference>
<dbReference type="SUPFAM" id="SSF50939">
    <property type="entry name" value="Sialidases"/>
    <property type="match status" value="1"/>
</dbReference>
<proteinExistence type="inferred from homology"/>